<keyword evidence="2" id="KW-0540">Nuclease</keyword>
<keyword evidence="3" id="KW-0378">Hydrolase</keyword>
<dbReference type="GO" id="GO:0110001">
    <property type="term" value="C:toxin-antitoxin complex"/>
    <property type="evidence" value="ECO:0007669"/>
    <property type="project" value="InterPro"/>
</dbReference>
<evidence type="ECO:0000313" key="4">
    <source>
        <dbReference type="EMBL" id="ERJ27805.1"/>
    </source>
</evidence>
<evidence type="ECO:0000256" key="3">
    <source>
        <dbReference type="ARBA" id="ARBA00022801"/>
    </source>
</evidence>
<reference evidence="4 5" key="1">
    <citation type="journal article" date="2013" name="BMC Genomics">
        <title>Comparative genomics of Campylobacter concisus isolates reveals genetic diversity and provides insights into disease association.</title>
        <authorList>
            <person name="Deshpande N.P."/>
            <person name="Kaakoush N.O."/>
            <person name="Wilkins M.R."/>
            <person name="Mitchell H.M."/>
        </authorList>
    </citation>
    <scope>NUCLEOTIDE SEQUENCE [LARGE SCALE GENOMIC DNA]</scope>
    <source>
        <strain evidence="4 5">UNSWCS</strain>
    </source>
</reference>
<dbReference type="GO" id="GO:0016787">
    <property type="term" value="F:hydrolase activity"/>
    <property type="evidence" value="ECO:0007669"/>
    <property type="project" value="UniProtKB-KW"/>
</dbReference>
<dbReference type="GO" id="GO:0004540">
    <property type="term" value="F:RNA nuclease activity"/>
    <property type="evidence" value="ECO:0007669"/>
    <property type="project" value="InterPro"/>
</dbReference>
<dbReference type="EMBL" id="ANNG01000031">
    <property type="protein sequence ID" value="ERJ27805.1"/>
    <property type="molecule type" value="Genomic_DNA"/>
</dbReference>
<sequence>MFEKASVERLKKISQKIGSILNKCSGGIYEALHDEDVLQPAIMMQFVNIDALLKGIQESNDLEALAIFSKEEIRAISTTRNIASHEYERLNLELIEIAIRDYLPILKEKIDKTIKQKEACLENSATKKR</sequence>
<dbReference type="RefSeq" id="WP_021087984.1">
    <property type="nucleotide sequence ID" value="NZ_ANNG01000031.1"/>
</dbReference>
<dbReference type="Pfam" id="PF01934">
    <property type="entry name" value="HepT-like"/>
    <property type="match status" value="1"/>
</dbReference>
<evidence type="ECO:0000256" key="1">
    <source>
        <dbReference type="ARBA" id="ARBA00022649"/>
    </source>
</evidence>
<proteinExistence type="predicted"/>
<gene>
    <name evidence="4" type="ORF">UNSWCS_406</name>
</gene>
<dbReference type="InterPro" id="IPR008201">
    <property type="entry name" value="HepT-like"/>
</dbReference>
<evidence type="ECO:0000313" key="5">
    <source>
        <dbReference type="Proteomes" id="UP000016620"/>
    </source>
</evidence>
<keyword evidence="1" id="KW-1277">Toxin-antitoxin system</keyword>
<protein>
    <submittedName>
        <fullName evidence="4">ATP synthase B</fullName>
    </submittedName>
</protein>
<organism evidence="4 5">
    <name type="scientific">Campylobacter concisus UNSWCS</name>
    <dbReference type="NCBI Taxonomy" id="1242968"/>
    <lineage>
        <taxon>Bacteria</taxon>
        <taxon>Pseudomonadati</taxon>
        <taxon>Campylobacterota</taxon>
        <taxon>Epsilonproteobacteria</taxon>
        <taxon>Campylobacterales</taxon>
        <taxon>Campylobacteraceae</taxon>
        <taxon>Campylobacter</taxon>
    </lineage>
</organism>
<dbReference type="Proteomes" id="UP000016620">
    <property type="component" value="Unassembled WGS sequence"/>
</dbReference>
<dbReference type="AlphaFoldDB" id="U2FCL2"/>
<name>U2FCL2_9BACT</name>
<accession>U2FCL2</accession>
<dbReference type="PATRIC" id="fig|1242968.3.peg.1503"/>
<evidence type="ECO:0000256" key="2">
    <source>
        <dbReference type="ARBA" id="ARBA00022722"/>
    </source>
</evidence>
<comment type="caution">
    <text evidence="4">The sequence shown here is derived from an EMBL/GenBank/DDBJ whole genome shotgun (WGS) entry which is preliminary data.</text>
</comment>